<feature type="domain" description="Orc1-like AAA ATPase" evidence="2">
    <location>
        <begin position="427"/>
        <end position="602"/>
    </location>
</feature>
<organism evidence="3 4">
    <name type="scientific">Skeletonema marinoi</name>
    <dbReference type="NCBI Taxonomy" id="267567"/>
    <lineage>
        <taxon>Eukaryota</taxon>
        <taxon>Sar</taxon>
        <taxon>Stramenopiles</taxon>
        <taxon>Ochrophyta</taxon>
        <taxon>Bacillariophyta</taxon>
        <taxon>Coscinodiscophyceae</taxon>
        <taxon>Thalassiosirophycidae</taxon>
        <taxon>Thalassiosirales</taxon>
        <taxon>Skeletonemataceae</taxon>
        <taxon>Skeletonema</taxon>
        <taxon>Skeletonema marinoi-dohrnii complex</taxon>
    </lineage>
</organism>
<evidence type="ECO:0000313" key="4">
    <source>
        <dbReference type="Proteomes" id="UP001224775"/>
    </source>
</evidence>
<dbReference type="Pfam" id="PF13191">
    <property type="entry name" value="AAA_16"/>
    <property type="match status" value="1"/>
</dbReference>
<dbReference type="PANTHER" id="PTHR43642">
    <property type="entry name" value="HYBRID SIGNAL TRANSDUCTION HISTIDINE KINASE G"/>
    <property type="match status" value="1"/>
</dbReference>
<feature type="compositionally biased region" description="Polar residues" evidence="1">
    <location>
        <begin position="213"/>
        <end position="227"/>
    </location>
</feature>
<comment type="caution">
    <text evidence="3">The sequence shown here is derived from an EMBL/GenBank/DDBJ whole genome shotgun (WGS) entry which is preliminary data.</text>
</comment>
<dbReference type="InterPro" id="IPR027417">
    <property type="entry name" value="P-loop_NTPase"/>
</dbReference>
<gene>
    <name evidence="3" type="ORF">QTG54_002026</name>
</gene>
<dbReference type="AlphaFoldDB" id="A0AAD9DGU0"/>
<dbReference type="PANTHER" id="PTHR43642:SF1">
    <property type="entry name" value="HYBRID SIGNAL TRANSDUCTION HISTIDINE KINASE G"/>
    <property type="match status" value="1"/>
</dbReference>
<dbReference type="InterPro" id="IPR041664">
    <property type="entry name" value="AAA_16"/>
</dbReference>
<reference evidence="3" key="1">
    <citation type="submission" date="2023-06" db="EMBL/GenBank/DDBJ databases">
        <title>Survivors Of The Sea: Transcriptome response of Skeletonema marinoi to long-term dormancy.</title>
        <authorList>
            <person name="Pinder M.I.M."/>
            <person name="Kourtchenko O."/>
            <person name="Robertson E.K."/>
            <person name="Larsson T."/>
            <person name="Maumus F."/>
            <person name="Osuna-Cruz C.M."/>
            <person name="Vancaester E."/>
            <person name="Stenow R."/>
            <person name="Vandepoele K."/>
            <person name="Ploug H."/>
            <person name="Bruchert V."/>
            <person name="Godhe A."/>
            <person name="Topel M."/>
        </authorList>
    </citation>
    <scope>NUCLEOTIDE SEQUENCE</scope>
    <source>
        <strain evidence="3">R05AC</strain>
    </source>
</reference>
<evidence type="ECO:0000313" key="3">
    <source>
        <dbReference type="EMBL" id="KAK1746682.1"/>
    </source>
</evidence>
<evidence type="ECO:0000256" key="1">
    <source>
        <dbReference type="SAM" id="MobiDB-lite"/>
    </source>
</evidence>
<dbReference type="Proteomes" id="UP001224775">
    <property type="component" value="Unassembled WGS sequence"/>
</dbReference>
<keyword evidence="4" id="KW-1185">Reference proteome</keyword>
<evidence type="ECO:0000259" key="2">
    <source>
        <dbReference type="Pfam" id="PF13191"/>
    </source>
</evidence>
<dbReference type="SUPFAM" id="SSF52540">
    <property type="entry name" value="P-loop containing nucleoside triphosphate hydrolases"/>
    <property type="match status" value="1"/>
</dbReference>
<name>A0AAD9DGU0_9STRA</name>
<protein>
    <submittedName>
        <fullName evidence="3">AAA ATPase</fullName>
    </submittedName>
</protein>
<feature type="region of interest" description="Disordered" evidence="1">
    <location>
        <begin position="1"/>
        <end position="32"/>
    </location>
</feature>
<sequence>MTELAANKKPSAAVTAASLPSQQRVDDDDLSSIKPSDMKEWITRALRSLRSNNHDDLSTINNNGDYSDIRKIVRSREYLSSALKIAHSLADQLSAIEEQRGYHYKHDGGGGERDEQQRITYEPYYGINKSWSRYVSITCNKAVDDQAIDHLNVLCATFIEDDDGTIKGTSLSDIGRFEMMHSLGGTFVELFSGGQIIIANGGKLQQQQQQIATRSFSPPSTTCTGDINSELLDTPPRTKDEWLRAESPDTFELESAKAIIDAIGEDDELFGNAVNSENNDVVAESTSAIDDTSGSSSLFGGSAGKTFASRSQSTSPVQKKVLRMQSDSIYDNSLRSLGLPNALCDLISNMIGSTTEDSHDNEAYQCVTDVRDDLKMMLDSPEKYLSDFDFVNASIQWNQMGRKLLGLSYLIWTRRGIRSFEGILPSVYTSECEVAQIFGPSGIGKSALCDKFAEYATARSDDGGATGCIYLSGRFDRLQQSQPFHAIGSAFDSYCTWLSTKDQSMAKEVSSALKRDIGKEIWRLAAVMPNLSSILGSEYLSQKYDSSDDDAVDAQKRLRYLFCEFVKVMSICHSEAVVLFLDDSQWMDPASAALLNQLLMTSGSAVRDHRFFFMASCRDDEMNETHPLTNMLASVDTFGIKTTMIRLTPMNKDAVNEFVSATLSLLPRITRPLANILHQRSKGSPIFVKQLMVEMSRQRYLYPSLTRRRWVWEVEKIRDMKIPESVATFILNSLNRLPSEVLSALCSLSCFGTTAGIELIEALGAEVQQDLVKHLDEAVAVSVLDKRNNSYYFVHDKLQEAAYSAMNPEDRRHAHYTLRPRYGLTLARIAARERDDKLILIASTQVNLGGPEFVADDDQAVQVAKLNLEAGKMAIKMSDFFSAYSFLEYGISYLPKGHWDTNYDLSLELFNKSASCALMNAEHKNLKFLLDQIMHNANCANDKFRAIMISITLKMWSGQIAEAIKMTTSTLNDLGEGIPNLITPSIVEENLKATKEKLARISDDTLLTYPIMIDPLKIVAMSLLGKLFASFSFAGHITSLPFIASKMIQISLESG</sequence>
<accession>A0AAD9DGU0</accession>
<dbReference type="EMBL" id="JATAAI010000003">
    <property type="protein sequence ID" value="KAK1746682.1"/>
    <property type="molecule type" value="Genomic_DNA"/>
</dbReference>
<feature type="region of interest" description="Disordered" evidence="1">
    <location>
        <begin position="213"/>
        <end position="234"/>
    </location>
</feature>
<proteinExistence type="predicted"/>
<dbReference type="InterPro" id="IPR053159">
    <property type="entry name" value="Hybrid_Histidine_Kinase"/>
</dbReference>